<accession>A0ABY5R6V0</accession>
<proteinExistence type="predicted"/>
<reference evidence="2" key="1">
    <citation type="submission" date="2020-09" db="EMBL/GenBank/DDBJ databases">
        <title>Rhizobia associated with sainfoin plants.</title>
        <authorList>
            <person name="Asharfi S."/>
            <person name="Kuzmanovic N."/>
            <person name="Bunk B."/>
            <person name="Sproeer C."/>
            <person name="Becker M."/>
            <person name="Thuenen T."/>
        </authorList>
    </citation>
    <scope>NUCLEOTIDE SEQUENCE</scope>
    <source>
        <strain evidence="2">OM4</strain>
    </source>
</reference>
<feature type="region of interest" description="Disordered" evidence="1">
    <location>
        <begin position="1"/>
        <end position="30"/>
    </location>
</feature>
<keyword evidence="3" id="KW-1185">Reference proteome</keyword>
<evidence type="ECO:0000313" key="2">
    <source>
        <dbReference type="EMBL" id="UVC18889.1"/>
    </source>
</evidence>
<evidence type="ECO:0000313" key="3">
    <source>
        <dbReference type="Proteomes" id="UP001058098"/>
    </source>
</evidence>
<name>A0ABY5R6V0_9HYPH</name>
<sequence length="73" mass="7915">MTAEEDAAITAAARTDPDAQPNLVAKRGRPRSEHAKVAILLRLDPDIVESFKKSGSGWQTRMNAALRKAADLD</sequence>
<protein>
    <submittedName>
        <fullName evidence="2">BrnA antitoxin family protein</fullName>
    </submittedName>
</protein>
<dbReference type="Proteomes" id="UP001058098">
    <property type="component" value="Chromosome"/>
</dbReference>
<organism evidence="2 3">
    <name type="scientific">Mesorhizobium onobrychidis</name>
    <dbReference type="NCBI Taxonomy" id="2775404"/>
    <lineage>
        <taxon>Bacteria</taxon>
        <taxon>Pseudomonadati</taxon>
        <taxon>Pseudomonadota</taxon>
        <taxon>Alphaproteobacteria</taxon>
        <taxon>Hyphomicrobiales</taxon>
        <taxon>Phyllobacteriaceae</taxon>
        <taxon>Mesorhizobium</taxon>
    </lineage>
</organism>
<dbReference type="InterPro" id="IPR025528">
    <property type="entry name" value="BrnA_antitoxin"/>
</dbReference>
<evidence type="ECO:0000256" key="1">
    <source>
        <dbReference type="SAM" id="MobiDB-lite"/>
    </source>
</evidence>
<dbReference type="EMBL" id="CP062229">
    <property type="protein sequence ID" value="UVC18889.1"/>
    <property type="molecule type" value="Genomic_DNA"/>
</dbReference>
<gene>
    <name evidence="2" type="ORF">IHQ72_07475</name>
</gene>
<dbReference type="Pfam" id="PF14384">
    <property type="entry name" value="BrnA_antitoxin"/>
    <property type="match status" value="1"/>
</dbReference>